<organism evidence="3 4">
    <name type="scientific">Kocuria aegyptia</name>
    <dbReference type="NCBI Taxonomy" id="330943"/>
    <lineage>
        <taxon>Bacteria</taxon>
        <taxon>Bacillati</taxon>
        <taxon>Actinomycetota</taxon>
        <taxon>Actinomycetes</taxon>
        <taxon>Micrococcales</taxon>
        <taxon>Micrococcaceae</taxon>
        <taxon>Kocuria</taxon>
    </lineage>
</organism>
<keyword evidence="4" id="KW-1185">Reference proteome</keyword>
<dbReference type="Proteomes" id="UP001501204">
    <property type="component" value="Unassembled WGS sequence"/>
</dbReference>
<dbReference type="InterPro" id="IPR003675">
    <property type="entry name" value="Rce1/LyrA-like_dom"/>
</dbReference>
<gene>
    <name evidence="3" type="ORF">GCM10009767_13330</name>
</gene>
<evidence type="ECO:0000256" key="1">
    <source>
        <dbReference type="SAM" id="Phobius"/>
    </source>
</evidence>
<keyword evidence="1" id="KW-1133">Transmembrane helix</keyword>
<feature type="transmembrane region" description="Helical" evidence="1">
    <location>
        <begin position="6"/>
        <end position="28"/>
    </location>
</feature>
<keyword evidence="1" id="KW-0812">Transmembrane</keyword>
<dbReference type="Pfam" id="PF02517">
    <property type="entry name" value="Rce1-like"/>
    <property type="match status" value="1"/>
</dbReference>
<protein>
    <recommendedName>
        <fullName evidence="2">CAAX prenyl protease 2/Lysostaphin resistance protein A-like domain-containing protein</fullName>
    </recommendedName>
</protein>
<comment type="caution">
    <text evidence="3">The sequence shown here is derived from an EMBL/GenBank/DDBJ whole genome shotgun (WGS) entry which is preliminary data.</text>
</comment>
<evidence type="ECO:0000259" key="2">
    <source>
        <dbReference type="Pfam" id="PF02517"/>
    </source>
</evidence>
<sequence length="127" mass="12889">MVSAGYAAGGISGSVATLASGAVPFLLLGINEEMMFRGLVQGVLDPFPLGSRCVLVGLVLGAQHTANLLFGHTLYDTGAQVLSATGSGFAYAAARARIGTIWPLALLHGPGNFSDTHATVPFTPACT</sequence>
<dbReference type="EMBL" id="BAAAOA010000015">
    <property type="protein sequence ID" value="GAA1755353.1"/>
    <property type="molecule type" value="Genomic_DNA"/>
</dbReference>
<evidence type="ECO:0000313" key="4">
    <source>
        <dbReference type="Proteomes" id="UP001501204"/>
    </source>
</evidence>
<keyword evidence="1" id="KW-0472">Membrane</keyword>
<accession>A0ABN2KG78</accession>
<feature type="domain" description="CAAX prenyl protease 2/Lysostaphin resistance protein A-like" evidence="2">
    <location>
        <begin position="18"/>
        <end position="112"/>
    </location>
</feature>
<evidence type="ECO:0000313" key="3">
    <source>
        <dbReference type="EMBL" id="GAA1755353.1"/>
    </source>
</evidence>
<proteinExistence type="predicted"/>
<reference evidence="3 4" key="1">
    <citation type="journal article" date="2019" name="Int. J. Syst. Evol. Microbiol.">
        <title>The Global Catalogue of Microorganisms (GCM) 10K type strain sequencing project: providing services to taxonomists for standard genome sequencing and annotation.</title>
        <authorList>
            <consortium name="The Broad Institute Genomics Platform"/>
            <consortium name="The Broad Institute Genome Sequencing Center for Infectious Disease"/>
            <person name="Wu L."/>
            <person name="Ma J."/>
        </authorList>
    </citation>
    <scope>NUCLEOTIDE SEQUENCE [LARGE SCALE GENOMIC DNA]</scope>
    <source>
        <strain evidence="3 4">JCM 14735</strain>
    </source>
</reference>
<name>A0ABN2KG78_9MICC</name>